<dbReference type="RefSeq" id="WP_390362542.1">
    <property type="nucleotide sequence ID" value="NZ_JBHTKJ010000029.1"/>
</dbReference>
<gene>
    <name evidence="2" type="ORF">ACFQ3N_11505</name>
</gene>
<evidence type="ECO:0000313" key="3">
    <source>
        <dbReference type="Proteomes" id="UP001597040"/>
    </source>
</evidence>
<accession>A0ABW3LQ16</accession>
<keyword evidence="1" id="KW-0812">Transmembrane</keyword>
<protein>
    <submittedName>
        <fullName evidence="2">Uncharacterized protein</fullName>
    </submittedName>
</protein>
<dbReference type="EMBL" id="JBHTKJ010000029">
    <property type="protein sequence ID" value="MFD1039010.1"/>
    <property type="molecule type" value="Genomic_DNA"/>
</dbReference>
<dbReference type="Proteomes" id="UP001597040">
    <property type="component" value="Unassembled WGS sequence"/>
</dbReference>
<name>A0ABW3LQ16_9BACI</name>
<feature type="transmembrane region" description="Helical" evidence="1">
    <location>
        <begin position="160"/>
        <end position="179"/>
    </location>
</feature>
<comment type="caution">
    <text evidence="2">The sequence shown here is derived from an EMBL/GenBank/DDBJ whole genome shotgun (WGS) entry which is preliminary data.</text>
</comment>
<keyword evidence="1" id="KW-0472">Membrane</keyword>
<sequence length="185" mass="21466">MQQAIYGLVLFVFLILPPVANLLESVMTIHMHMQMPLLVIAGMMMAPYVQQRFPGFFKKWNSNGIPGILLVIIIWSYWMLPRAMDDALTMQTVEIFKFISLPFLVGIPLRESWKKIGTFAQHFVYIYFVISSIIMGWIYIASESQLCNNYLIIEQKTLGWAFITVAACVLIYYVQILFIKESDYE</sequence>
<feature type="transmembrane region" description="Helical" evidence="1">
    <location>
        <begin position="61"/>
        <end position="80"/>
    </location>
</feature>
<evidence type="ECO:0000256" key="1">
    <source>
        <dbReference type="SAM" id="Phobius"/>
    </source>
</evidence>
<organism evidence="2 3">
    <name type="scientific">Virgibacillus byunsanensis</name>
    <dbReference type="NCBI Taxonomy" id="570945"/>
    <lineage>
        <taxon>Bacteria</taxon>
        <taxon>Bacillati</taxon>
        <taxon>Bacillota</taxon>
        <taxon>Bacilli</taxon>
        <taxon>Bacillales</taxon>
        <taxon>Bacillaceae</taxon>
        <taxon>Virgibacillus</taxon>
    </lineage>
</organism>
<feature type="transmembrane region" description="Helical" evidence="1">
    <location>
        <begin position="122"/>
        <end position="140"/>
    </location>
</feature>
<reference evidence="3" key="1">
    <citation type="journal article" date="2019" name="Int. J. Syst. Evol. Microbiol.">
        <title>The Global Catalogue of Microorganisms (GCM) 10K type strain sequencing project: providing services to taxonomists for standard genome sequencing and annotation.</title>
        <authorList>
            <consortium name="The Broad Institute Genomics Platform"/>
            <consortium name="The Broad Institute Genome Sequencing Center for Infectious Disease"/>
            <person name="Wu L."/>
            <person name="Ma J."/>
        </authorList>
    </citation>
    <scope>NUCLEOTIDE SEQUENCE [LARGE SCALE GENOMIC DNA]</scope>
    <source>
        <strain evidence="3">CCUG 56754</strain>
    </source>
</reference>
<keyword evidence="1" id="KW-1133">Transmembrane helix</keyword>
<proteinExistence type="predicted"/>
<keyword evidence="3" id="KW-1185">Reference proteome</keyword>
<evidence type="ECO:0000313" key="2">
    <source>
        <dbReference type="EMBL" id="MFD1039010.1"/>
    </source>
</evidence>